<dbReference type="GO" id="GO:0016831">
    <property type="term" value="F:carboxy-lyase activity"/>
    <property type="evidence" value="ECO:0007669"/>
    <property type="project" value="InterPro"/>
</dbReference>
<name>A0A127JTY7_9BURK</name>
<organism evidence="3 4">
    <name type="scientific">Ramlibacter tataouinensis</name>
    <dbReference type="NCBI Taxonomy" id="94132"/>
    <lineage>
        <taxon>Bacteria</taxon>
        <taxon>Pseudomonadati</taxon>
        <taxon>Pseudomonadota</taxon>
        <taxon>Betaproteobacteria</taxon>
        <taxon>Burkholderiales</taxon>
        <taxon>Comamonadaceae</taxon>
        <taxon>Ramlibacter</taxon>
    </lineage>
</organism>
<dbReference type="Gene3D" id="3.20.20.140">
    <property type="entry name" value="Metal-dependent hydrolases"/>
    <property type="match status" value="1"/>
</dbReference>
<dbReference type="PANTHER" id="PTHR21240:SF28">
    <property type="entry name" value="ISO-OROTATE DECARBOXYLASE (EUROFUNG)"/>
    <property type="match status" value="1"/>
</dbReference>
<gene>
    <name evidence="3" type="ORF">UC35_11365</name>
</gene>
<dbReference type="GO" id="GO:0005737">
    <property type="term" value="C:cytoplasm"/>
    <property type="evidence" value="ECO:0007669"/>
    <property type="project" value="TreeGrafter"/>
</dbReference>
<dbReference type="GO" id="GO:0019748">
    <property type="term" value="P:secondary metabolic process"/>
    <property type="evidence" value="ECO:0007669"/>
    <property type="project" value="TreeGrafter"/>
</dbReference>
<keyword evidence="1" id="KW-0456">Lyase</keyword>
<dbReference type="Pfam" id="PF04909">
    <property type="entry name" value="Amidohydro_2"/>
    <property type="match status" value="1"/>
</dbReference>
<evidence type="ECO:0000256" key="1">
    <source>
        <dbReference type="ARBA" id="ARBA00023239"/>
    </source>
</evidence>
<dbReference type="InterPro" id="IPR032466">
    <property type="entry name" value="Metal_Hydrolase"/>
</dbReference>
<reference evidence="3 4" key="1">
    <citation type="journal article" date="2014" name="Int. J. Syst. Evol. Microbiol.">
        <title>Ramlibacter solisilvae sp. nov., isolated from forest soil, and emended description of the genus Ramlibacter.</title>
        <authorList>
            <person name="Lee H.J."/>
            <person name="Lee S.H."/>
            <person name="Lee S.S."/>
            <person name="Lee J.S."/>
            <person name="Kim Y."/>
            <person name="Kim S.C."/>
            <person name="Jeon C.O."/>
        </authorList>
    </citation>
    <scope>NUCLEOTIDE SEQUENCE [LARGE SCALE GENOMIC DNA]</scope>
    <source>
        <strain evidence="3 4">5-10</strain>
    </source>
</reference>
<feature type="domain" description="Amidohydrolase-related" evidence="2">
    <location>
        <begin position="4"/>
        <end position="326"/>
    </location>
</feature>
<evidence type="ECO:0000259" key="2">
    <source>
        <dbReference type="Pfam" id="PF04909"/>
    </source>
</evidence>
<dbReference type="PATRIC" id="fig|94132.3.peg.2319"/>
<dbReference type="EMBL" id="CP010951">
    <property type="protein sequence ID" value="AMO23385.1"/>
    <property type="molecule type" value="Genomic_DNA"/>
</dbReference>
<proteinExistence type="predicted"/>
<keyword evidence="4" id="KW-1185">Reference proteome</keyword>
<evidence type="ECO:0000313" key="4">
    <source>
        <dbReference type="Proteomes" id="UP000070433"/>
    </source>
</evidence>
<dbReference type="PANTHER" id="PTHR21240">
    <property type="entry name" value="2-AMINO-3-CARBOXYLMUCONATE-6-SEMIALDEHYDE DECARBOXYLASE"/>
    <property type="match status" value="1"/>
</dbReference>
<protein>
    <submittedName>
        <fullName evidence="3">2-amino-3-carboxymuconate-6-semialdehyde decarboxylase</fullName>
    </submittedName>
</protein>
<dbReference type="GO" id="GO:0016787">
    <property type="term" value="F:hydrolase activity"/>
    <property type="evidence" value="ECO:0007669"/>
    <property type="project" value="InterPro"/>
</dbReference>
<dbReference type="Proteomes" id="UP000070433">
    <property type="component" value="Chromosome"/>
</dbReference>
<dbReference type="SUPFAM" id="SSF51556">
    <property type="entry name" value="Metallo-dependent hydrolases"/>
    <property type="match status" value="1"/>
</dbReference>
<dbReference type="OrthoDB" id="8673173at2"/>
<sequence length="326" mass="36920">MTVIDVHTHMFTTKWLELLKQHGGQYNIKTRPDGQHEIFRGDTPVVLPQKGHFDWDLRIQHMDQAGIDISVVSLTCPNVYWGGEEVSCAAAREANDNVADAQSRFPDRIRWFASLPWEYPQRAIQELERSCAKGAVGVMVLANVAGRSLTDPMFDPIWAEIDRRGLPVLVHPTDPPGVDAMDMTKFDLSWSVGFMFDTTLAITRMIFEGFFDRYAKLKIIASHGGGTLPYLVGRFEKGDEVELPSRRQMKRKPTDYLRHIYYDSITYNLGALQYLISVVGPEHVMLGTDWPHWVHDTKGAFANTAALAQGHMRAIRGENAKRVFGF</sequence>
<dbReference type="InterPro" id="IPR032465">
    <property type="entry name" value="ACMSD"/>
</dbReference>
<dbReference type="AlphaFoldDB" id="A0A127JTY7"/>
<evidence type="ECO:0000313" key="3">
    <source>
        <dbReference type="EMBL" id="AMO23385.1"/>
    </source>
</evidence>
<dbReference type="InterPro" id="IPR006680">
    <property type="entry name" value="Amidohydro-rel"/>
</dbReference>
<accession>A0A127JTY7</accession>
<dbReference type="RefSeq" id="WP_061499484.1">
    <property type="nucleotide sequence ID" value="NZ_CP010951.1"/>
</dbReference>